<accession>A0ACC1BJ67</accession>
<dbReference type="Proteomes" id="UP001164250">
    <property type="component" value="Chromosome 4"/>
</dbReference>
<evidence type="ECO:0000313" key="1">
    <source>
        <dbReference type="EMBL" id="KAJ0098973.1"/>
    </source>
</evidence>
<reference evidence="2" key="1">
    <citation type="journal article" date="2023" name="G3 (Bethesda)">
        <title>Genome assembly and association tests identify interacting loci associated with vigor, precocity, and sex in interspecific pistachio rootstocks.</title>
        <authorList>
            <person name="Palmer W."/>
            <person name="Jacygrad E."/>
            <person name="Sagayaradj S."/>
            <person name="Cavanaugh K."/>
            <person name="Han R."/>
            <person name="Bertier L."/>
            <person name="Beede B."/>
            <person name="Kafkas S."/>
            <person name="Golino D."/>
            <person name="Preece J."/>
            <person name="Michelmore R."/>
        </authorList>
    </citation>
    <scope>NUCLEOTIDE SEQUENCE [LARGE SCALE GENOMIC DNA]</scope>
</reference>
<organism evidence="1 2">
    <name type="scientific">Pistacia atlantica</name>
    <dbReference type="NCBI Taxonomy" id="434234"/>
    <lineage>
        <taxon>Eukaryota</taxon>
        <taxon>Viridiplantae</taxon>
        <taxon>Streptophyta</taxon>
        <taxon>Embryophyta</taxon>
        <taxon>Tracheophyta</taxon>
        <taxon>Spermatophyta</taxon>
        <taxon>Magnoliopsida</taxon>
        <taxon>eudicotyledons</taxon>
        <taxon>Gunneridae</taxon>
        <taxon>Pentapetalae</taxon>
        <taxon>rosids</taxon>
        <taxon>malvids</taxon>
        <taxon>Sapindales</taxon>
        <taxon>Anacardiaceae</taxon>
        <taxon>Pistacia</taxon>
    </lineage>
</organism>
<protein>
    <submittedName>
        <fullName evidence="1">Uncharacterized protein</fullName>
    </submittedName>
</protein>
<name>A0ACC1BJ67_9ROSI</name>
<gene>
    <name evidence="1" type="ORF">Patl1_20474</name>
</gene>
<keyword evidence="2" id="KW-1185">Reference proteome</keyword>
<evidence type="ECO:0000313" key="2">
    <source>
        <dbReference type="Proteomes" id="UP001164250"/>
    </source>
</evidence>
<comment type="caution">
    <text evidence="1">The sequence shown here is derived from an EMBL/GenBank/DDBJ whole genome shotgun (WGS) entry which is preliminary data.</text>
</comment>
<dbReference type="EMBL" id="CM047900">
    <property type="protein sequence ID" value="KAJ0098973.1"/>
    <property type="molecule type" value="Genomic_DNA"/>
</dbReference>
<sequence length="96" mass="11344">MEDEKKKKRSKKKNKQTKQAEDIACGANEKRWRKRKEMKICVLRFFKKEWFQCKNGLDIGCNSGIITIQIAKKFQCRSILGIDIDCSKILIIPEFF</sequence>
<proteinExistence type="predicted"/>